<evidence type="ECO:0000256" key="1">
    <source>
        <dbReference type="SAM" id="Phobius"/>
    </source>
</evidence>
<sequence length="150" mass="16543">MLELPHVLVGAAIATAIPDPRISLPLALLSHFVTDYIPHWNPHLNTELKTAGQISARSKIIILADAGAALMLGTYIAAASGNFVTIILACFLAVLPDVAEIPYYFLGMKIRWIEKLIAWQRTHQWNVSLFWGILCQLAVVVFALYFTLSA</sequence>
<dbReference type="AlphaFoldDB" id="A0A0G1M3W3"/>
<evidence type="ECO:0000313" key="2">
    <source>
        <dbReference type="EMBL" id="KKU02931.1"/>
    </source>
</evidence>
<feature type="transmembrane region" description="Helical" evidence="1">
    <location>
        <begin position="84"/>
        <end position="106"/>
    </location>
</feature>
<gene>
    <name evidence="2" type="ORF">UX05_C0005G0008</name>
</gene>
<feature type="transmembrane region" description="Helical" evidence="1">
    <location>
        <begin position="60"/>
        <end position="78"/>
    </location>
</feature>
<name>A0A0G1M3W3_9BACT</name>
<dbReference type="Proteomes" id="UP000034264">
    <property type="component" value="Unassembled WGS sequence"/>
</dbReference>
<proteinExistence type="predicted"/>
<reference evidence="2 3" key="1">
    <citation type="journal article" date="2015" name="Nature">
        <title>rRNA introns, odd ribosomes, and small enigmatic genomes across a large radiation of phyla.</title>
        <authorList>
            <person name="Brown C.T."/>
            <person name="Hug L.A."/>
            <person name="Thomas B.C."/>
            <person name="Sharon I."/>
            <person name="Castelle C.J."/>
            <person name="Singh A."/>
            <person name="Wilkins M.J."/>
            <person name="Williams K.H."/>
            <person name="Banfield J.F."/>
        </authorList>
    </citation>
    <scope>NUCLEOTIDE SEQUENCE [LARGE SCALE GENOMIC DNA]</scope>
</reference>
<keyword evidence="1" id="KW-0812">Transmembrane</keyword>
<feature type="transmembrane region" description="Helical" evidence="1">
    <location>
        <begin position="127"/>
        <end position="148"/>
    </location>
</feature>
<protein>
    <submittedName>
        <fullName evidence="2">Uncharacterized protein</fullName>
    </submittedName>
</protein>
<dbReference type="EMBL" id="LCKS01000005">
    <property type="protein sequence ID" value="KKU02931.1"/>
    <property type="molecule type" value="Genomic_DNA"/>
</dbReference>
<organism evidence="2 3">
    <name type="scientific">Candidatus Amesbacteria bacterium GW2011_GWC2_45_19</name>
    <dbReference type="NCBI Taxonomy" id="1618366"/>
    <lineage>
        <taxon>Bacteria</taxon>
        <taxon>Candidatus Amesiibacteriota</taxon>
    </lineage>
</organism>
<keyword evidence="1" id="KW-0472">Membrane</keyword>
<comment type="caution">
    <text evidence="2">The sequence shown here is derived from an EMBL/GenBank/DDBJ whole genome shotgun (WGS) entry which is preliminary data.</text>
</comment>
<accession>A0A0G1M3W3</accession>
<keyword evidence="1" id="KW-1133">Transmembrane helix</keyword>
<evidence type="ECO:0000313" key="3">
    <source>
        <dbReference type="Proteomes" id="UP000034264"/>
    </source>
</evidence>